<evidence type="ECO:0000313" key="2">
    <source>
        <dbReference type="Proteomes" id="UP001064048"/>
    </source>
</evidence>
<accession>A0ACC0JHH1</accession>
<keyword evidence="2" id="KW-1185">Reference proteome</keyword>
<sequence length="187" mass="19576">MSVQSGMSQNHDREGSKNYNLSVAHGEPGNSISGGAFVNSLTDGGAYKSFGGNVAAEKSGFGGSLSAVHTHGGNQATASASMNLMKTENHKVGVNTFATSTMPKNGSNFVTHGGGVDYSYKNTLGATASVSHTPMFKQTDYKVGAGLNLHQTPSSAVNLNLGASRTDFPNHRGNWQKGMLFNVRKDF</sequence>
<comment type="caution">
    <text evidence="1">The sequence shown here is derived from an EMBL/GenBank/DDBJ whole genome shotgun (WGS) entry which is preliminary data.</text>
</comment>
<protein>
    <submittedName>
        <fullName evidence="1">Uncharacterized protein</fullName>
    </submittedName>
</protein>
<dbReference type="Proteomes" id="UP001064048">
    <property type="component" value="Chromosome 22"/>
</dbReference>
<evidence type="ECO:0000313" key="1">
    <source>
        <dbReference type="EMBL" id="KAI8423608.1"/>
    </source>
</evidence>
<name>A0ACC0JHH1_CHOFU</name>
<gene>
    <name evidence="1" type="ORF">MSG28_012676</name>
</gene>
<proteinExistence type="predicted"/>
<reference evidence="1 2" key="1">
    <citation type="journal article" date="2022" name="Genome Biol. Evol.">
        <title>The Spruce Budworm Genome: Reconstructing the Evolutionary History of Antifreeze Proteins.</title>
        <authorList>
            <person name="Beliveau C."/>
            <person name="Gagne P."/>
            <person name="Picq S."/>
            <person name="Vernygora O."/>
            <person name="Keeling C.I."/>
            <person name="Pinkney K."/>
            <person name="Doucet D."/>
            <person name="Wen F."/>
            <person name="Johnston J.S."/>
            <person name="Maaroufi H."/>
            <person name="Boyle B."/>
            <person name="Laroche J."/>
            <person name="Dewar K."/>
            <person name="Juretic N."/>
            <person name="Blackburn G."/>
            <person name="Nisole A."/>
            <person name="Brunet B."/>
            <person name="Brandao M."/>
            <person name="Lumley L."/>
            <person name="Duan J."/>
            <person name="Quan G."/>
            <person name="Lucarotti C.J."/>
            <person name="Roe A.D."/>
            <person name="Sperling F.A.H."/>
            <person name="Levesque R.C."/>
            <person name="Cusson M."/>
        </authorList>
    </citation>
    <scope>NUCLEOTIDE SEQUENCE [LARGE SCALE GENOMIC DNA]</scope>
    <source>
        <strain evidence="1">Glfc:IPQL:Cfum</strain>
    </source>
</reference>
<dbReference type="EMBL" id="CM046122">
    <property type="protein sequence ID" value="KAI8423608.1"/>
    <property type="molecule type" value="Genomic_DNA"/>
</dbReference>
<organism evidence="1 2">
    <name type="scientific">Choristoneura fumiferana</name>
    <name type="common">Spruce budworm moth</name>
    <name type="synonym">Archips fumiferana</name>
    <dbReference type="NCBI Taxonomy" id="7141"/>
    <lineage>
        <taxon>Eukaryota</taxon>
        <taxon>Metazoa</taxon>
        <taxon>Ecdysozoa</taxon>
        <taxon>Arthropoda</taxon>
        <taxon>Hexapoda</taxon>
        <taxon>Insecta</taxon>
        <taxon>Pterygota</taxon>
        <taxon>Neoptera</taxon>
        <taxon>Endopterygota</taxon>
        <taxon>Lepidoptera</taxon>
        <taxon>Glossata</taxon>
        <taxon>Ditrysia</taxon>
        <taxon>Tortricoidea</taxon>
        <taxon>Tortricidae</taxon>
        <taxon>Tortricinae</taxon>
        <taxon>Choristoneura</taxon>
    </lineage>
</organism>